<dbReference type="Pfam" id="PF11681">
    <property type="entry name" value="Phage_Tube_PhiTE"/>
    <property type="match status" value="1"/>
</dbReference>
<evidence type="ECO:0000313" key="2">
    <source>
        <dbReference type="Proteomes" id="UP000030230"/>
    </source>
</evidence>
<accession>A0A0A1IU70</accession>
<name>A0A0A1IU70_9CAUD</name>
<dbReference type="InterPro" id="IPR021695">
    <property type="entry name" value="Phage_KPP10_Orf10"/>
</dbReference>
<dbReference type="OrthoDB" id="9870at10239"/>
<dbReference type="NCBIfam" id="NF047581">
    <property type="entry name" value="gp105_phage_fam"/>
    <property type="match status" value="1"/>
</dbReference>
<dbReference type="Proteomes" id="UP000030230">
    <property type="component" value="Segment"/>
</dbReference>
<sequence>MAGRTSTYAPNQVTIVINHAASGISHTLTGFSEDSIVSVERLVDTFTEYVGADDTHTRVFNANSGARATVSLAQTSESNDVLTFLHEFDREAMSADGMFEMLIKDNSGRSLYFSDEAYIAVIPQGGFSNQMNTRDWVISMTNTTFQHGGNQKVSPATADTLTALGVNLDARWL</sequence>
<dbReference type="KEGG" id="vg:23679379"/>
<keyword evidence="2" id="KW-1185">Reference proteome</keyword>
<dbReference type="RefSeq" id="YP_009124464.1">
    <property type="nucleotide sequence ID" value="NC_026587.1"/>
</dbReference>
<dbReference type="SMR" id="A0A0A1IU70"/>
<dbReference type="EMBL" id="LN610573">
    <property type="protein sequence ID" value="CEF89173.1"/>
    <property type="molecule type" value="Genomic_DNA"/>
</dbReference>
<gene>
    <name evidence="1" type="primary">ORF68</name>
</gene>
<protein>
    <submittedName>
        <fullName evidence="1">Uncharacterized protein</fullName>
    </submittedName>
</protein>
<evidence type="ECO:0000313" key="1">
    <source>
        <dbReference type="EMBL" id="CEF89173.1"/>
    </source>
</evidence>
<dbReference type="GeneID" id="23679379"/>
<proteinExistence type="predicted"/>
<reference evidence="2" key="1">
    <citation type="journal article" date="2015" name="PLoS ONE">
        <title>Investigation of a Large Collection of Pseudomonas aeruginosa Bacteriophages Collected from a Single Environmental Source in Abidjan, Cote d'Ivoire.</title>
        <authorList>
            <person name="Essoh C."/>
            <person name="Latino L."/>
            <person name="Midoux C."/>
            <person name="Blouin Y."/>
            <person name="Loukou G."/>
            <person name="Nguetta S.P."/>
            <person name="Lathro S."/>
            <person name="Cablanmian A."/>
            <person name="Kouassi A.K."/>
            <person name="Vergnaud G."/>
            <person name="Pourcel C."/>
        </authorList>
    </citation>
    <scope>NUCLEOTIDE SEQUENCE [LARGE SCALE GENOMIC DNA]</scope>
</reference>
<organism evidence="1 2">
    <name type="scientific">Pseudomonas phage vB_PaeM_PAO1_Ab03</name>
    <dbReference type="NCBI Taxonomy" id="1548901"/>
    <lineage>
        <taxon>Viruses</taxon>
        <taxon>Duplodnaviria</taxon>
        <taxon>Heunggongvirae</taxon>
        <taxon>Uroviricota</taxon>
        <taxon>Caudoviricetes</taxon>
        <taxon>Vandenendeviridae</taxon>
        <taxon>Nankokuvirus</taxon>
        <taxon>Nankokuvirus Ab03</taxon>
    </lineage>
</organism>